<gene>
    <name evidence="1" type="ORF">ADICYQ_2888</name>
</gene>
<evidence type="ECO:0000313" key="2">
    <source>
        <dbReference type="Proteomes" id="UP000014974"/>
    </source>
</evidence>
<comment type="caution">
    <text evidence="1">The sequence shown here is derived from an EMBL/GenBank/DDBJ whole genome shotgun (WGS) entry which is preliminary data.</text>
</comment>
<sequence>MKNFWVIADIIKYRLQYKEEVRLDRYFHLLIISLVGLLDQW</sequence>
<proteinExistence type="predicted"/>
<dbReference type="EMBL" id="ATNM01000109">
    <property type="protein sequence ID" value="EPR68168.1"/>
    <property type="molecule type" value="Genomic_DNA"/>
</dbReference>
<dbReference type="AlphaFoldDB" id="S7WVU0"/>
<evidence type="ECO:0000313" key="1">
    <source>
        <dbReference type="EMBL" id="EPR68168.1"/>
    </source>
</evidence>
<organism evidence="1 2">
    <name type="scientific">Cyclobacterium qasimii M12-11B</name>
    <dbReference type="NCBI Taxonomy" id="641524"/>
    <lineage>
        <taxon>Bacteria</taxon>
        <taxon>Pseudomonadati</taxon>
        <taxon>Bacteroidota</taxon>
        <taxon>Cytophagia</taxon>
        <taxon>Cytophagales</taxon>
        <taxon>Cyclobacteriaceae</taxon>
        <taxon>Cyclobacterium</taxon>
    </lineage>
</organism>
<name>S7WVU0_9BACT</name>
<accession>S7WVU0</accession>
<protein>
    <submittedName>
        <fullName evidence="1">Uncharacterized protein</fullName>
    </submittedName>
</protein>
<dbReference type="Proteomes" id="UP000014974">
    <property type="component" value="Unassembled WGS sequence"/>
</dbReference>
<reference evidence="1 2" key="1">
    <citation type="journal article" date="2013" name="Genome Announc.">
        <title>Draft Genome Sequence of Cyclobacterium qasimii Strain M12-11BT, Isolated from Arctic Marine Sediment.</title>
        <authorList>
            <person name="Shivaji S."/>
            <person name="Ara S."/>
            <person name="Singh A."/>
            <person name="Kumar Pinnaka A."/>
        </authorList>
    </citation>
    <scope>NUCLEOTIDE SEQUENCE [LARGE SCALE GENOMIC DNA]</scope>
    <source>
        <strain evidence="1 2">M12-11B</strain>
    </source>
</reference>